<evidence type="ECO:0000313" key="9">
    <source>
        <dbReference type="Proteomes" id="UP000295066"/>
    </source>
</evidence>
<sequence>MAEFLVISTGGTIASRPGTHGLTPSLPGEELLSGVRGLELFGRVTVLDLLSKDSSNMSPEDWKMMAACLRAEEREYDGFLILHGTDTMAYSASALSFFLPGFSKPVVITGSMLPMGDPDSDAESNILEGFTFLRALAEQGRKGISIAFHGHLIHGPRSQKILSHDSTAFSSINYHELGCILSGKAILGKEPFLAETYPVDVSSLSVENSIFLVTLFPGFRARYLEHLTDAEPRAIVLEALGLGGVPYLGENLLPPIARCREKNIPVIITTQCVYGGVDLSVYEVGRKTLELGAISGKDMTREAIIAKLMITLPAAGPDQLEALLHENFCDEITPGEAPAQG</sequence>
<evidence type="ECO:0000256" key="2">
    <source>
        <dbReference type="PIRSR" id="PIRSR001220-1"/>
    </source>
</evidence>
<feature type="binding site" evidence="3">
    <location>
        <begin position="85"/>
        <end position="86"/>
    </location>
    <ligand>
        <name>substrate</name>
    </ligand>
</feature>
<dbReference type="GO" id="GO:0006520">
    <property type="term" value="P:amino acid metabolic process"/>
    <property type="evidence" value="ECO:0007669"/>
    <property type="project" value="InterPro"/>
</dbReference>
<keyword evidence="9" id="KW-1185">Reference proteome</keyword>
<evidence type="ECO:0000259" key="7">
    <source>
        <dbReference type="Pfam" id="PF17763"/>
    </source>
</evidence>
<dbReference type="InterPro" id="IPR036152">
    <property type="entry name" value="Asp/glu_Ase-like_sf"/>
</dbReference>
<protein>
    <submittedName>
        <fullName evidence="8">L-asparaginase</fullName>
    </submittedName>
</protein>
<name>A0A4R8MA92_9BACT</name>
<dbReference type="PROSITE" id="PS00144">
    <property type="entry name" value="ASN_GLN_ASE_1"/>
    <property type="match status" value="1"/>
</dbReference>
<dbReference type="InterPro" id="IPR027475">
    <property type="entry name" value="Asparaginase/glutaminase_AS2"/>
</dbReference>
<dbReference type="InterPro" id="IPR040919">
    <property type="entry name" value="Asparaginase_C"/>
</dbReference>
<evidence type="ECO:0000256" key="4">
    <source>
        <dbReference type="PROSITE-ProRule" id="PRU10099"/>
    </source>
</evidence>
<gene>
    <name evidence="8" type="ORF">C8D99_104183</name>
</gene>
<dbReference type="PANTHER" id="PTHR11707">
    <property type="entry name" value="L-ASPARAGINASE"/>
    <property type="match status" value="1"/>
</dbReference>
<dbReference type="InterPro" id="IPR006034">
    <property type="entry name" value="Asparaginase/glutaminase-like"/>
</dbReference>
<evidence type="ECO:0000313" key="8">
    <source>
        <dbReference type="EMBL" id="TDY61938.1"/>
    </source>
</evidence>
<dbReference type="PIRSF" id="PIRSF001220">
    <property type="entry name" value="L-ASNase_gatD"/>
    <property type="match status" value="1"/>
</dbReference>
<feature type="domain" description="L-asparaginase N-terminal" evidence="6">
    <location>
        <begin position="5"/>
        <end position="185"/>
    </location>
</feature>
<dbReference type="RefSeq" id="WP_166670010.1">
    <property type="nucleotide sequence ID" value="NZ_SORI01000004.1"/>
</dbReference>
<dbReference type="InterPro" id="IPR027473">
    <property type="entry name" value="L-asparaginase_C"/>
</dbReference>
<dbReference type="PRINTS" id="PR00139">
    <property type="entry name" value="ASNGLNASE"/>
</dbReference>
<dbReference type="PROSITE" id="PS51732">
    <property type="entry name" value="ASN_GLN_ASE_3"/>
    <property type="match status" value="1"/>
</dbReference>
<dbReference type="EMBL" id="SORI01000004">
    <property type="protein sequence ID" value="TDY61938.1"/>
    <property type="molecule type" value="Genomic_DNA"/>
</dbReference>
<organism evidence="8 9">
    <name type="scientific">Aminivibrio pyruvatiphilus</name>
    <dbReference type="NCBI Taxonomy" id="1005740"/>
    <lineage>
        <taxon>Bacteria</taxon>
        <taxon>Thermotogati</taxon>
        <taxon>Synergistota</taxon>
        <taxon>Synergistia</taxon>
        <taxon>Synergistales</taxon>
        <taxon>Aminobacteriaceae</taxon>
        <taxon>Aminivibrio</taxon>
    </lineage>
</organism>
<dbReference type="Pfam" id="PF17763">
    <property type="entry name" value="Asparaginase_C"/>
    <property type="match status" value="1"/>
</dbReference>
<dbReference type="Gene3D" id="3.40.50.1170">
    <property type="entry name" value="L-asparaginase, N-terminal domain"/>
    <property type="match status" value="1"/>
</dbReference>
<dbReference type="Proteomes" id="UP000295066">
    <property type="component" value="Unassembled WGS sequence"/>
</dbReference>
<feature type="active site" evidence="5">
    <location>
        <position position="85"/>
    </location>
</feature>
<evidence type="ECO:0000256" key="3">
    <source>
        <dbReference type="PIRSR" id="PIRSR001220-2"/>
    </source>
</evidence>
<accession>A0A4R8MA92</accession>
<dbReference type="InterPro" id="IPR037152">
    <property type="entry name" value="L-asparaginase_N_sf"/>
</dbReference>
<dbReference type="PROSITE" id="PS00917">
    <property type="entry name" value="ASN_GLN_ASE_2"/>
    <property type="match status" value="1"/>
</dbReference>
<dbReference type="CDD" id="cd08963">
    <property type="entry name" value="L-asparaginase_I"/>
    <property type="match status" value="1"/>
</dbReference>
<dbReference type="SUPFAM" id="SSF53774">
    <property type="entry name" value="Glutaminase/Asparaginase"/>
    <property type="match status" value="1"/>
</dbReference>
<dbReference type="GO" id="GO:0004067">
    <property type="term" value="F:asparaginase activity"/>
    <property type="evidence" value="ECO:0007669"/>
    <property type="project" value="UniProtKB-UniRule"/>
</dbReference>
<feature type="binding site" evidence="3">
    <location>
        <position position="54"/>
    </location>
    <ligand>
        <name>substrate</name>
    </ligand>
</feature>
<feature type="active site" description="O-isoaspartyl threonine intermediate" evidence="2">
    <location>
        <position position="12"/>
    </location>
</feature>
<feature type="domain" description="Asparaginase/glutaminase C-terminal" evidence="7">
    <location>
        <begin position="210"/>
        <end position="313"/>
    </location>
</feature>
<dbReference type="SMART" id="SM00870">
    <property type="entry name" value="Asparaginase"/>
    <property type="match status" value="1"/>
</dbReference>
<dbReference type="PIRSF" id="PIRSF500176">
    <property type="entry name" value="L_ASNase"/>
    <property type="match status" value="1"/>
</dbReference>
<dbReference type="InterPro" id="IPR020827">
    <property type="entry name" value="Asparaginase/glutaminase_AS1"/>
</dbReference>
<feature type="active site" evidence="4">
    <location>
        <position position="12"/>
    </location>
</feature>
<dbReference type="InterPro" id="IPR027474">
    <property type="entry name" value="L-asparaginase_N"/>
</dbReference>
<evidence type="ECO:0000256" key="5">
    <source>
        <dbReference type="PROSITE-ProRule" id="PRU10100"/>
    </source>
</evidence>
<dbReference type="PANTHER" id="PTHR11707:SF28">
    <property type="entry name" value="60 KDA LYSOPHOSPHOLIPASE"/>
    <property type="match status" value="1"/>
</dbReference>
<comment type="caution">
    <text evidence="8">The sequence shown here is derived from an EMBL/GenBank/DDBJ whole genome shotgun (WGS) entry which is preliminary data.</text>
</comment>
<dbReference type="Gene3D" id="3.40.50.40">
    <property type="match status" value="1"/>
</dbReference>
<dbReference type="SFLD" id="SFLDS00057">
    <property type="entry name" value="Glutaminase/Asparaginase"/>
    <property type="match status" value="1"/>
</dbReference>
<reference evidence="8 9" key="1">
    <citation type="submission" date="2019-03" db="EMBL/GenBank/DDBJ databases">
        <title>Genomic Encyclopedia of Type Strains, Phase IV (KMG-IV): sequencing the most valuable type-strain genomes for metagenomic binning, comparative biology and taxonomic classification.</title>
        <authorList>
            <person name="Goeker M."/>
        </authorList>
    </citation>
    <scope>NUCLEOTIDE SEQUENCE [LARGE SCALE GENOMIC DNA]</scope>
    <source>
        <strain evidence="8 9">DSM 25964</strain>
    </source>
</reference>
<comment type="similarity">
    <text evidence="1">Belongs to the asparaginase 1 family.</text>
</comment>
<evidence type="ECO:0000256" key="1">
    <source>
        <dbReference type="ARBA" id="ARBA00010518"/>
    </source>
</evidence>
<dbReference type="AlphaFoldDB" id="A0A4R8MA92"/>
<dbReference type="InterPro" id="IPR041725">
    <property type="entry name" value="L-asparaginase_I"/>
</dbReference>
<dbReference type="Pfam" id="PF00710">
    <property type="entry name" value="Asparaginase"/>
    <property type="match status" value="1"/>
</dbReference>
<evidence type="ECO:0000259" key="6">
    <source>
        <dbReference type="Pfam" id="PF00710"/>
    </source>
</evidence>
<proteinExistence type="inferred from homology"/>